<dbReference type="NCBIfam" id="TIGR01032">
    <property type="entry name" value="rplT_bact"/>
    <property type="match status" value="1"/>
</dbReference>
<dbReference type="CDD" id="cd07026">
    <property type="entry name" value="Ribosomal_L20"/>
    <property type="match status" value="1"/>
</dbReference>
<dbReference type="Gene3D" id="1.10.1900.20">
    <property type="entry name" value="Ribosomal protein L20"/>
    <property type="match status" value="1"/>
</dbReference>
<evidence type="ECO:0000256" key="7">
    <source>
        <dbReference type="ARBA" id="ARBA00035172"/>
    </source>
</evidence>
<evidence type="ECO:0000256" key="9">
    <source>
        <dbReference type="RuleBase" id="RU000560"/>
    </source>
</evidence>
<dbReference type="PROSITE" id="PS00937">
    <property type="entry name" value="RIBOSOMAL_L20"/>
    <property type="match status" value="1"/>
</dbReference>
<keyword evidence="11" id="KW-1185">Reference proteome</keyword>
<dbReference type="EMBL" id="JAOXHL010000001">
    <property type="protein sequence ID" value="MCV3728414.1"/>
    <property type="molecule type" value="Genomic_DNA"/>
</dbReference>
<evidence type="ECO:0000256" key="2">
    <source>
        <dbReference type="ARBA" id="ARBA00022730"/>
    </source>
</evidence>
<dbReference type="PRINTS" id="PR00062">
    <property type="entry name" value="RIBOSOMALL20"/>
</dbReference>
<dbReference type="Proteomes" id="UP001208245">
    <property type="component" value="Unassembled WGS sequence"/>
</dbReference>
<comment type="caution">
    <text evidence="10">The sequence shown here is derived from an EMBL/GenBank/DDBJ whole genome shotgun (WGS) entry which is preliminary data.</text>
</comment>
<evidence type="ECO:0000256" key="5">
    <source>
        <dbReference type="ARBA" id="ARBA00023274"/>
    </source>
</evidence>
<proteinExistence type="inferred from homology"/>
<dbReference type="InterPro" id="IPR035566">
    <property type="entry name" value="Ribosomal_protein_bL20_C"/>
</dbReference>
<evidence type="ECO:0000256" key="3">
    <source>
        <dbReference type="ARBA" id="ARBA00022884"/>
    </source>
</evidence>
<gene>
    <name evidence="8 10" type="primary">rplT</name>
    <name evidence="10" type="ORF">OF376_01365</name>
</gene>
<dbReference type="GO" id="GO:0005840">
    <property type="term" value="C:ribosome"/>
    <property type="evidence" value="ECO:0007669"/>
    <property type="project" value="UniProtKB-KW"/>
</dbReference>
<dbReference type="HAMAP" id="MF_00382">
    <property type="entry name" value="Ribosomal_bL20"/>
    <property type="match status" value="1"/>
</dbReference>
<dbReference type="InterPro" id="IPR005813">
    <property type="entry name" value="Ribosomal_bL20"/>
</dbReference>
<reference evidence="10 11" key="1">
    <citation type="journal article" date="2020" name="Int. J. Syst. Evol. Microbiol.">
        <title>Ureaplasma miroungigenitalium sp. nov. isolated from northern elephant seals (Mirounga angustirostris) and Ureaplasma zalophigenitalium sp. nov. isolated from California sea lions (Zalophus californianus).</title>
        <authorList>
            <person name="Volokhov D.V."/>
            <person name="Gulland F.M."/>
            <person name="Gao Y."/>
            <person name="Chizhikov V.E."/>
        </authorList>
    </citation>
    <scope>NUCLEOTIDE SEQUENCE [LARGE SCALE GENOMIC DNA]</scope>
    <source>
        <strain evidence="10 11">ES3182-GEN</strain>
    </source>
</reference>
<evidence type="ECO:0000256" key="4">
    <source>
        <dbReference type="ARBA" id="ARBA00022980"/>
    </source>
</evidence>
<evidence type="ECO:0000313" key="11">
    <source>
        <dbReference type="Proteomes" id="UP001208245"/>
    </source>
</evidence>
<organism evidence="10 11">
    <name type="scientific">Ureaplasma miroungigenitalium</name>
    <dbReference type="NCBI Taxonomy" id="1042321"/>
    <lineage>
        <taxon>Bacteria</taxon>
        <taxon>Bacillati</taxon>
        <taxon>Mycoplasmatota</taxon>
        <taxon>Mycoplasmoidales</taxon>
        <taxon>Mycoplasmoidaceae</taxon>
        <taxon>Ureaplasma</taxon>
    </lineage>
</organism>
<sequence>MRVKGGSVTRQRRKGWLKRAEGSWGTRHTSFKTAKQTVIRASQYAYRDRRNKKRDFRKLWISRINAAVRALGYTYSAFMNALVKNNVISKTDNAGLNRKMLSELAINNHEAFVNLVNQVMAK</sequence>
<comment type="similarity">
    <text evidence="1 8 9">Belongs to the bacterial ribosomal protein bL20 family.</text>
</comment>
<dbReference type="SUPFAM" id="SSF74731">
    <property type="entry name" value="Ribosomal protein L20"/>
    <property type="match status" value="1"/>
</dbReference>
<dbReference type="RefSeq" id="WP_263821730.1">
    <property type="nucleotide sequence ID" value="NZ_JAOXHK010000002.1"/>
</dbReference>
<protein>
    <recommendedName>
        <fullName evidence="7 8">Large ribosomal subunit protein bL20</fullName>
    </recommendedName>
</protein>
<keyword evidence="2 8" id="KW-0699">rRNA-binding</keyword>
<comment type="function">
    <text evidence="6 8 9">Binds directly to 23S ribosomal RNA and is necessary for the in vitro assembly process of the 50S ribosomal subunit. It is not involved in the protein synthesizing functions of that subunit.</text>
</comment>
<dbReference type="InterPro" id="IPR049946">
    <property type="entry name" value="RIBOSOMAL_L20_CS"/>
</dbReference>
<dbReference type="Pfam" id="PF00453">
    <property type="entry name" value="Ribosomal_L20"/>
    <property type="match status" value="1"/>
</dbReference>
<accession>A0ABT3BMD6</accession>
<keyword evidence="3 8" id="KW-0694">RNA-binding</keyword>
<evidence type="ECO:0000256" key="8">
    <source>
        <dbReference type="HAMAP-Rule" id="MF_00382"/>
    </source>
</evidence>
<name>A0ABT3BMD6_9BACT</name>
<dbReference type="PANTHER" id="PTHR10986">
    <property type="entry name" value="39S RIBOSOMAL PROTEIN L20"/>
    <property type="match status" value="1"/>
</dbReference>
<evidence type="ECO:0000256" key="6">
    <source>
        <dbReference type="ARBA" id="ARBA00024775"/>
    </source>
</evidence>
<evidence type="ECO:0000256" key="1">
    <source>
        <dbReference type="ARBA" id="ARBA00007698"/>
    </source>
</evidence>
<dbReference type="Gene3D" id="6.10.160.10">
    <property type="match status" value="1"/>
</dbReference>
<keyword evidence="5 8" id="KW-0687">Ribonucleoprotein</keyword>
<keyword evidence="4 8" id="KW-0689">Ribosomal protein</keyword>
<evidence type="ECO:0000313" key="10">
    <source>
        <dbReference type="EMBL" id="MCV3728414.1"/>
    </source>
</evidence>